<sequence length="93" mass="10306">MEVKRTSSLRIILSRSSGPAKSRNFVRVCVKQISASKSSREKAAAMRTRQLRGLLATSSDSGHGSHGRSFERIFEGKNPKNLADSDLFNSWHS</sequence>
<dbReference type="AlphaFoldDB" id="A0A6H5HNC5"/>
<feature type="non-terminal residue" evidence="2">
    <location>
        <position position="93"/>
    </location>
</feature>
<feature type="region of interest" description="Disordered" evidence="1">
    <location>
        <begin position="54"/>
        <end position="82"/>
    </location>
</feature>
<gene>
    <name evidence="2" type="ORF">NTEN_LOCUS22318</name>
</gene>
<dbReference type="Proteomes" id="UP000479000">
    <property type="component" value="Unassembled WGS sequence"/>
</dbReference>
<protein>
    <submittedName>
        <fullName evidence="2">Uncharacterized protein</fullName>
    </submittedName>
</protein>
<proteinExistence type="predicted"/>
<evidence type="ECO:0000256" key="1">
    <source>
        <dbReference type="SAM" id="MobiDB-lite"/>
    </source>
</evidence>
<dbReference type="EMBL" id="CADCXU010032831">
    <property type="protein sequence ID" value="CAB0018432.1"/>
    <property type="molecule type" value="Genomic_DNA"/>
</dbReference>
<keyword evidence="3" id="KW-1185">Reference proteome</keyword>
<accession>A0A6H5HNC5</accession>
<evidence type="ECO:0000313" key="3">
    <source>
        <dbReference type="Proteomes" id="UP000479000"/>
    </source>
</evidence>
<reference evidence="2 3" key="1">
    <citation type="submission" date="2020-02" db="EMBL/GenBank/DDBJ databases">
        <authorList>
            <person name="Ferguson B K."/>
        </authorList>
    </citation>
    <scope>NUCLEOTIDE SEQUENCE [LARGE SCALE GENOMIC DNA]</scope>
</reference>
<feature type="compositionally biased region" description="Basic and acidic residues" evidence="1">
    <location>
        <begin position="68"/>
        <end position="78"/>
    </location>
</feature>
<evidence type="ECO:0000313" key="2">
    <source>
        <dbReference type="EMBL" id="CAB0018432.1"/>
    </source>
</evidence>
<organism evidence="2 3">
    <name type="scientific">Nesidiocoris tenuis</name>
    <dbReference type="NCBI Taxonomy" id="355587"/>
    <lineage>
        <taxon>Eukaryota</taxon>
        <taxon>Metazoa</taxon>
        <taxon>Ecdysozoa</taxon>
        <taxon>Arthropoda</taxon>
        <taxon>Hexapoda</taxon>
        <taxon>Insecta</taxon>
        <taxon>Pterygota</taxon>
        <taxon>Neoptera</taxon>
        <taxon>Paraneoptera</taxon>
        <taxon>Hemiptera</taxon>
        <taxon>Heteroptera</taxon>
        <taxon>Panheteroptera</taxon>
        <taxon>Cimicomorpha</taxon>
        <taxon>Miridae</taxon>
        <taxon>Dicyphina</taxon>
        <taxon>Nesidiocoris</taxon>
    </lineage>
</organism>
<name>A0A6H5HNC5_9HEMI</name>